<dbReference type="GO" id="GO:0051294">
    <property type="term" value="P:establishment of spindle orientation"/>
    <property type="evidence" value="ECO:0007669"/>
    <property type="project" value="TreeGrafter"/>
</dbReference>
<dbReference type="InterPro" id="IPR013577">
    <property type="entry name" value="LLGL2"/>
</dbReference>
<dbReference type="InterPro" id="IPR015943">
    <property type="entry name" value="WD40/YVTN_repeat-like_dom_sf"/>
</dbReference>
<dbReference type="SUPFAM" id="SSF50978">
    <property type="entry name" value="WD40 repeat-like"/>
    <property type="match status" value="1"/>
</dbReference>
<reference evidence="4" key="2">
    <citation type="submission" date="2019-11" db="UniProtKB">
        <authorList>
            <consortium name="WormBaseParasite"/>
        </authorList>
    </citation>
    <scope>IDENTIFICATION</scope>
    <source>
        <strain evidence="4">Puerto Rican</strain>
    </source>
</reference>
<dbReference type="GO" id="GO:0005096">
    <property type="term" value="F:GTPase activator activity"/>
    <property type="evidence" value="ECO:0007669"/>
    <property type="project" value="TreeGrafter"/>
</dbReference>
<proteinExistence type="predicted"/>
<feature type="compositionally biased region" description="Polar residues" evidence="1">
    <location>
        <begin position="1284"/>
        <end position="1294"/>
    </location>
</feature>
<dbReference type="AlphaFoldDB" id="A0A5K4F378"/>
<sequence length="1303" mass="141762">MAQKIFQSFRRIPGHFPAFRKKEEPCDVQGSRYRVAVCSDYGFPSKPTSVAYDPVIDMLAVLTRDGNIYIYGKPGISFSAVHETNAQYIQVVFLTGSRKLVTLTDSDDMYLWELTSVSQTSSQLTQRSCLKRITSQLKSLPSGVPSSSNNNEETSHVTALCYASDGRSILIGTDNGWVASVRLNTNTATDDFTKFWCLPSADDAINPSRILDGISPDRRQRLRADAVVVLSERPGFPGQLLIGYNSGLSLLFDLRSDRVMALLPWQHGLEAAAWCGGSGQPNRSNQTPHQPQLGMRLLTAHSDGSLGVWSLREIGFGTTTISPIQPPLLQMEEAPSMPYGPFPCKLISKVFWLPSALGGITVFVGGMPRATYGERHTVSILRGSNIDQAANASVVAARLAVAAEAEDDDEIPEESSLSAPPIHVFDSDAPEHVCLDLPSSLVDLVPVGSVDGPVQILVLLCEEEMVVIDLITSGWPFMRPPYLTCLHTTSLTTYNLITQVSSTLLSNLEAAGAYYGPEGRFGRGGAIADNPSGGGWSSLPWPIQGGHALINGSRLSTSSLGGNILYTDDLLLTGHEDGSVAFWRLSAGGCLRRIYTLYTAILFEDVSQLDHPNGVDDDGDAWPPFRQAGVFDPFMDDSRVAIQFIYLVDNTLVVGGAAGQVIVYQFLNFTPCIEPAIVTIKKSMPGFQWKGHAPLTLRKCFSDKFTANPEQTTPLPAQLQATGVIFVQPPARITSLLLSEFELTHLKEFSQNQTNNISGDGGGLQILLALGTPHGFGVVFVPKPLPNNDSNTKKPLPPQPLLAVSTIPDNIDALQEAAAGEGWARRRTRELKKSLRDSFRRLKRVRSTKSNFQPVVSASTANVSRAGIRRTVTQSNRAAPNQTDVAPLDEAERRSGRVPDENILLISQYNVEREICDRVQDTANVAIISCFAFGPPLFKSSPSNARPTLHPVATLFIGTKAGTVKLYSIFVDKTTLNSSVLPKLQLYYSRELILQHRAPVLSLRLIDAKSNMPYSLSDYKHYISDSGKSHNLPVLSVVSEEQIRLFNLPNLHLKFKARITAIDGYRIKSASVVGFRIHGKTSSSLSKESTVDSACGDLERSNTSGISVTSQTNQNCEYSFVFTNVGGQAVLLSMPQLRRMDTLHLLDSHDVVAVSSVVFSQPGSTNVNNSCYVHGPALGLYQLAPGQLTLFDVVRTGQKASLLGVSYRPIYRLSLIGNTNANMKTLSEKTNSIGDSRISNRSVLSTSQLHNISQTSSVLSSSVQNQSNSMSSHNLSDSIRNGLVSPSSVSCTSDRNNHRDRVS</sequence>
<name>A0A5K4F378_SCHMA</name>
<evidence type="ECO:0000256" key="1">
    <source>
        <dbReference type="SAM" id="MobiDB-lite"/>
    </source>
</evidence>
<dbReference type="Proteomes" id="UP000008854">
    <property type="component" value="Unassembled WGS sequence"/>
</dbReference>
<dbReference type="GO" id="GO:0030866">
    <property type="term" value="P:cortical actin cytoskeleton organization"/>
    <property type="evidence" value="ECO:0007669"/>
    <property type="project" value="TreeGrafter"/>
</dbReference>
<dbReference type="GO" id="GO:0030864">
    <property type="term" value="C:cortical actin cytoskeleton"/>
    <property type="evidence" value="ECO:0007669"/>
    <property type="project" value="TreeGrafter"/>
</dbReference>
<keyword evidence="3" id="KW-1185">Reference proteome</keyword>
<feature type="domain" description="Lethal giant larvae homologue 2" evidence="2">
    <location>
        <begin position="336"/>
        <end position="385"/>
    </location>
</feature>
<dbReference type="GO" id="GO:0045159">
    <property type="term" value="F:myosin II binding"/>
    <property type="evidence" value="ECO:0007669"/>
    <property type="project" value="TreeGrafter"/>
</dbReference>
<evidence type="ECO:0000313" key="4">
    <source>
        <dbReference type="WBParaSite" id="Smp_244470.1"/>
    </source>
</evidence>
<dbReference type="FunCoup" id="A0A5K4F378">
    <property type="interactions" value="402"/>
</dbReference>
<dbReference type="PANTHER" id="PTHR10241">
    <property type="entry name" value="LETHAL 2 GIANT LARVAE PROTEIN"/>
    <property type="match status" value="1"/>
</dbReference>
<accession>A0A5K4F378</accession>
<dbReference type="GO" id="GO:0005886">
    <property type="term" value="C:plasma membrane"/>
    <property type="evidence" value="ECO:0007669"/>
    <property type="project" value="TreeGrafter"/>
</dbReference>
<dbReference type="Pfam" id="PF08366">
    <property type="entry name" value="LLGL"/>
    <property type="match status" value="2"/>
</dbReference>
<dbReference type="GO" id="GO:0008593">
    <property type="term" value="P:regulation of Notch signaling pathway"/>
    <property type="evidence" value="ECO:0007669"/>
    <property type="project" value="TreeGrafter"/>
</dbReference>
<feature type="domain" description="Lethal giant larvae homologue 2" evidence="2">
    <location>
        <begin position="421"/>
        <end position="476"/>
    </location>
</feature>
<feature type="region of interest" description="Disordered" evidence="1">
    <location>
        <begin position="1256"/>
        <end position="1303"/>
    </location>
</feature>
<protein>
    <submittedName>
        <fullName evidence="4">LLGL domain-containing protein</fullName>
    </submittedName>
</protein>
<evidence type="ECO:0000259" key="2">
    <source>
        <dbReference type="Pfam" id="PF08366"/>
    </source>
</evidence>
<dbReference type="Gene3D" id="2.130.10.10">
    <property type="entry name" value="YVTN repeat-like/Quinoprotein amine dehydrogenase"/>
    <property type="match status" value="1"/>
</dbReference>
<feature type="compositionally biased region" description="Low complexity" evidence="1">
    <location>
        <begin position="1256"/>
        <end position="1278"/>
    </location>
</feature>
<dbReference type="GO" id="GO:0019905">
    <property type="term" value="F:syntaxin binding"/>
    <property type="evidence" value="ECO:0007669"/>
    <property type="project" value="TreeGrafter"/>
</dbReference>
<dbReference type="GO" id="GO:0006893">
    <property type="term" value="P:Golgi to plasma membrane transport"/>
    <property type="evidence" value="ECO:0007669"/>
    <property type="project" value="TreeGrafter"/>
</dbReference>
<reference evidence="3" key="1">
    <citation type="journal article" date="2012" name="PLoS Negl. Trop. Dis.">
        <title>A systematically improved high quality genome and transcriptome of the human blood fluke Schistosoma mansoni.</title>
        <authorList>
            <person name="Protasio A.V."/>
            <person name="Tsai I.J."/>
            <person name="Babbage A."/>
            <person name="Nichol S."/>
            <person name="Hunt M."/>
            <person name="Aslett M.A."/>
            <person name="De Silva N."/>
            <person name="Velarde G.S."/>
            <person name="Anderson T.J."/>
            <person name="Clark R.C."/>
            <person name="Davidson C."/>
            <person name="Dillon G.P."/>
            <person name="Holroyd N.E."/>
            <person name="LoVerde P.T."/>
            <person name="Lloyd C."/>
            <person name="McQuillan J."/>
            <person name="Oliveira G."/>
            <person name="Otto T.D."/>
            <person name="Parker-Manuel S.J."/>
            <person name="Quail M.A."/>
            <person name="Wilson R.A."/>
            <person name="Zerlotini A."/>
            <person name="Dunne D.W."/>
            <person name="Berriman M."/>
        </authorList>
    </citation>
    <scope>NUCLEOTIDE SEQUENCE [LARGE SCALE GENOMIC DNA]</scope>
    <source>
        <strain evidence="3">Puerto Rican</strain>
    </source>
</reference>
<dbReference type="WBParaSite" id="Smp_244470.1">
    <property type="protein sequence ID" value="Smp_244470.1"/>
    <property type="gene ID" value="Smp_244470"/>
</dbReference>
<dbReference type="InParanoid" id="A0A5K4F378"/>
<dbReference type="InterPro" id="IPR036322">
    <property type="entry name" value="WD40_repeat_dom_sf"/>
</dbReference>
<organism evidence="3 4">
    <name type="scientific">Schistosoma mansoni</name>
    <name type="common">Blood fluke</name>
    <dbReference type="NCBI Taxonomy" id="6183"/>
    <lineage>
        <taxon>Eukaryota</taxon>
        <taxon>Metazoa</taxon>
        <taxon>Spiralia</taxon>
        <taxon>Lophotrochozoa</taxon>
        <taxon>Platyhelminthes</taxon>
        <taxon>Trematoda</taxon>
        <taxon>Digenea</taxon>
        <taxon>Strigeidida</taxon>
        <taxon>Schistosomatoidea</taxon>
        <taxon>Schistosomatidae</taxon>
        <taxon>Schistosoma</taxon>
    </lineage>
</organism>
<dbReference type="GO" id="GO:0032878">
    <property type="term" value="P:regulation of establishment or maintenance of cell polarity"/>
    <property type="evidence" value="ECO:0007669"/>
    <property type="project" value="TreeGrafter"/>
</dbReference>
<dbReference type="PANTHER" id="PTHR10241:SF29">
    <property type="entry name" value="LETHAL(2) GIANT LARVAE PROTEIN"/>
    <property type="match status" value="1"/>
</dbReference>
<dbReference type="STRING" id="6183.A0A5K4F378"/>
<evidence type="ECO:0000313" key="3">
    <source>
        <dbReference type="Proteomes" id="UP000008854"/>
    </source>
</evidence>